<reference evidence="5 7" key="1">
    <citation type="submission" date="2018-09" db="EMBL/GenBank/DDBJ databases">
        <title>Genomic investigation of the strawberry pathogen Phytophthora fragariae indicates pathogenicity is determined by transcriptional variation in three key races.</title>
        <authorList>
            <person name="Adams T.M."/>
            <person name="Armitage A.D."/>
            <person name="Sobczyk M.K."/>
            <person name="Bates H.J."/>
            <person name="Dunwell J.M."/>
            <person name="Nellist C.F."/>
            <person name="Harrison R.J."/>
        </authorList>
    </citation>
    <scope>NUCLEOTIDE SEQUENCE [LARGE SCALE GENOMIC DNA]</scope>
    <source>
        <strain evidence="3 5">SCRP249</strain>
        <strain evidence="2 7">SCRP324</strain>
        <strain evidence="4 6">SCRP333</strain>
    </source>
</reference>
<protein>
    <submittedName>
        <fullName evidence="2">Uncharacterized protein</fullName>
    </submittedName>
</protein>
<dbReference type="Proteomes" id="UP000435112">
    <property type="component" value="Unassembled WGS sequence"/>
</dbReference>
<feature type="compositionally biased region" description="Polar residues" evidence="1">
    <location>
        <begin position="24"/>
        <end position="35"/>
    </location>
</feature>
<evidence type="ECO:0000313" key="7">
    <source>
        <dbReference type="Proteomes" id="UP000435112"/>
    </source>
</evidence>
<evidence type="ECO:0000313" key="4">
    <source>
        <dbReference type="EMBL" id="KAE9360614.1"/>
    </source>
</evidence>
<dbReference type="AlphaFoldDB" id="A0A6A3NQN0"/>
<evidence type="ECO:0000313" key="3">
    <source>
        <dbReference type="EMBL" id="KAE9052885.1"/>
    </source>
</evidence>
<accession>A0A6A3NQN0</accession>
<feature type="region of interest" description="Disordered" evidence="1">
    <location>
        <begin position="1"/>
        <end position="36"/>
    </location>
</feature>
<dbReference type="EMBL" id="QXFU01000067">
    <property type="protein sequence ID" value="KAE9045672.1"/>
    <property type="molecule type" value="Genomic_DNA"/>
</dbReference>
<evidence type="ECO:0000313" key="2">
    <source>
        <dbReference type="EMBL" id="KAE9045672.1"/>
    </source>
</evidence>
<dbReference type="EMBL" id="QXFV01000002">
    <property type="protein sequence ID" value="KAE9052885.1"/>
    <property type="molecule type" value="Genomic_DNA"/>
</dbReference>
<dbReference type="EMBL" id="QXFT01000002">
    <property type="protein sequence ID" value="KAE9360614.1"/>
    <property type="molecule type" value="Genomic_DNA"/>
</dbReference>
<dbReference type="Proteomes" id="UP000429607">
    <property type="component" value="Unassembled WGS sequence"/>
</dbReference>
<evidence type="ECO:0000313" key="5">
    <source>
        <dbReference type="Proteomes" id="UP000429607"/>
    </source>
</evidence>
<comment type="caution">
    <text evidence="2">The sequence shown here is derived from an EMBL/GenBank/DDBJ whole genome shotgun (WGS) entry which is preliminary data.</text>
</comment>
<organism evidence="2 7">
    <name type="scientific">Phytophthora rubi</name>
    <dbReference type="NCBI Taxonomy" id="129364"/>
    <lineage>
        <taxon>Eukaryota</taxon>
        <taxon>Sar</taxon>
        <taxon>Stramenopiles</taxon>
        <taxon>Oomycota</taxon>
        <taxon>Peronosporomycetes</taxon>
        <taxon>Peronosporales</taxon>
        <taxon>Peronosporaceae</taxon>
        <taxon>Phytophthora</taxon>
    </lineage>
</organism>
<evidence type="ECO:0000256" key="1">
    <source>
        <dbReference type="SAM" id="MobiDB-lite"/>
    </source>
</evidence>
<evidence type="ECO:0000313" key="6">
    <source>
        <dbReference type="Proteomes" id="UP000434957"/>
    </source>
</evidence>
<proteinExistence type="predicted"/>
<gene>
    <name evidence="3" type="ORF">PR001_g107</name>
    <name evidence="2" type="ORF">PR002_g2084</name>
    <name evidence="4" type="ORF">PR003_g59</name>
</gene>
<dbReference type="Proteomes" id="UP000434957">
    <property type="component" value="Unassembled WGS sequence"/>
</dbReference>
<keyword evidence="6" id="KW-1185">Reference proteome</keyword>
<name>A0A6A3NQN0_9STRA</name>
<sequence length="76" mass="7777">MLWSTAYDGPGAKRAKAANAGEESVNSPCHPTSFNEGEIDHSGLAITAAVSDSAVRSGCQIALFETNSDASGNVVH</sequence>